<sequence length="93" mass="9700">VTLTGKLDKDVPANSNDELVVPFLDASFVLPIGDVFSIDLCTAMGIKCPILKGNEINTSVSVLVPDAKDLPEGYGIEVAVIEDGGLGDIIEKG</sequence>
<gene>
    <name evidence="1" type="ORF">SCALOS_LOCUS5271</name>
</gene>
<organism evidence="1 2">
    <name type="scientific">Scutellospora calospora</name>
    <dbReference type="NCBI Taxonomy" id="85575"/>
    <lineage>
        <taxon>Eukaryota</taxon>
        <taxon>Fungi</taxon>
        <taxon>Fungi incertae sedis</taxon>
        <taxon>Mucoromycota</taxon>
        <taxon>Glomeromycotina</taxon>
        <taxon>Glomeromycetes</taxon>
        <taxon>Diversisporales</taxon>
        <taxon>Gigasporaceae</taxon>
        <taxon>Scutellospora</taxon>
    </lineage>
</organism>
<comment type="caution">
    <text evidence="1">The sequence shown here is derived from an EMBL/GenBank/DDBJ whole genome shotgun (WGS) entry which is preliminary data.</text>
</comment>
<proteinExistence type="predicted"/>
<reference evidence="1" key="1">
    <citation type="submission" date="2021-06" db="EMBL/GenBank/DDBJ databases">
        <authorList>
            <person name="Kallberg Y."/>
            <person name="Tangrot J."/>
            <person name="Rosling A."/>
        </authorList>
    </citation>
    <scope>NUCLEOTIDE SEQUENCE</scope>
    <source>
        <strain evidence="1">AU212A</strain>
    </source>
</reference>
<protein>
    <submittedName>
        <fullName evidence="1">11110_t:CDS:1</fullName>
    </submittedName>
</protein>
<dbReference type="EMBL" id="CAJVPM010008261">
    <property type="protein sequence ID" value="CAG8553722.1"/>
    <property type="molecule type" value="Genomic_DNA"/>
</dbReference>
<dbReference type="Proteomes" id="UP000789860">
    <property type="component" value="Unassembled WGS sequence"/>
</dbReference>
<evidence type="ECO:0000313" key="2">
    <source>
        <dbReference type="Proteomes" id="UP000789860"/>
    </source>
</evidence>
<name>A0ACA9LZW6_9GLOM</name>
<keyword evidence="2" id="KW-1185">Reference proteome</keyword>
<evidence type="ECO:0000313" key="1">
    <source>
        <dbReference type="EMBL" id="CAG8553722.1"/>
    </source>
</evidence>
<feature type="non-terminal residue" evidence="1">
    <location>
        <position position="1"/>
    </location>
</feature>
<accession>A0ACA9LZW6</accession>